<sequence>MLDSFGADSLVIGRLLAVEGRRGVAMLDCFRADSFVIGRLSAVEGRSGVALLTCFNADSLVTGRLSEVEGRHGLVTSVGFLEASLVIGCRFLVQGRCDAAEEGLLKPVLPLLPVVSTKSQLTSLGLCNDRIFSLLAIWFITLVLPEPGPLLTIV</sequence>
<reference evidence="1" key="1">
    <citation type="submission" date="2014-09" db="EMBL/GenBank/DDBJ databases">
        <authorList>
            <person name="Magalhaes I.L.F."/>
            <person name="Oliveira U."/>
            <person name="Santos F.R."/>
            <person name="Vidigal T.H.D.A."/>
            <person name="Brescovit A.D."/>
            <person name="Santos A.J."/>
        </authorList>
    </citation>
    <scope>NUCLEOTIDE SEQUENCE</scope>
    <source>
        <tissue evidence="1">Shoot tissue taken approximately 20 cm above the soil surface</tissue>
    </source>
</reference>
<accession>A0A0A9CSU3</accession>
<protein>
    <submittedName>
        <fullName evidence="1">Uncharacterized protein</fullName>
    </submittedName>
</protein>
<evidence type="ECO:0000313" key="1">
    <source>
        <dbReference type="EMBL" id="JAD77503.1"/>
    </source>
</evidence>
<organism evidence="1">
    <name type="scientific">Arundo donax</name>
    <name type="common">Giant reed</name>
    <name type="synonym">Donax arundinaceus</name>
    <dbReference type="NCBI Taxonomy" id="35708"/>
    <lineage>
        <taxon>Eukaryota</taxon>
        <taxon>Viridiplantae</taxon>
        <taxon>Streptophyta</taxon>
        <taxon>Embryophyta</taxon>
        <taxon>Tracheophyta</taxon>
        <taxon>Spermatophyta</taxon>
        <taxon>Magnoliopsida</taxon>
        <taxon>Liliopsida</taxon>
        <taxon>Poales</taxon>
        <taxon>Poaceae</taxon>
        <taxon>PACMAD clade</taxon>
        <taxon>Arundinoideae</taxon>
        <taxon>Arundineae</taxon>
        <taxon>Arundo</taxon>
    </lineage>
</organism>
<dbReference type="AlphaFoldDB" id="A0A0A9CSU3"/>
<proteinExistence type="predicted"/>
<name>A0A0A9CSU3_ARUDO</name>
<reference evidence="1" key="2">
    <citation type="journal article" date="2015" name="Data Brief">
        <title>Shoot transcriptome of the giant reed, Arundo donax.</title>
        <authorList>
            <person name="Barrero R.A."/>
            <person name="Guerrero F.D."/>
            <person name="Moolhuijzen P."/>
            <person name="Goolsby J.A."/>
            <person name="Tidwell J."/>
            <person name="Bellgard S.E."/>
            <person name="Bellgard M.I."/>
        </authorList>
    </citation>
    <scope>NUCLEOTIDE SEQUENCE</scope>
    <source>
        <tissue evidence="1">Shoot tissue taken approximately 20 cm above the soil surface</tissue>
    </source>
</reference>
<dbReference type="EMBL" id="GBRH01220392">
    <property type="protein sequence ID" value="JAD77503.1"/>
    <property type="molecule type" value="Transcribed_RNA"/>
</dbReference>